<dbReference type="GO" id="GO:0005654">
    <property type="term" value="C:nucleoplasm"/>
    <property type="evidence" value="ECO:0007669"/>
    <property type="project" value="UniProtKB-SubCell"/>
</dbReference>
<comment type="subcellular location">
    <subcellularLocation>
        <location evidence="5">Nucleus</location>
        <location evidence="5">Nucleolus</location>
    </subcellularLocation>
    <subcellularLocation>
        <location evidence="5">Nucleus</location>
        <location evidence="5">Nucleoplasm</location>
    </subcellularLocation>
</comment>
<feature type="region of interest" description="Disordered" evidence="6">
    <location>
        <begin position="414"/>
        <end position="452"/>
    </location>
</feature>
<dbReference type="PANTHER" id="PTHR14211:SF7">
    <property type="entry name" value="RIBOSOME BIOGENESIS PROTEIN NOP53"/>
    <property type="match status" value="1"/>
</dbReference>
<dbReference type="GO" id="GO:0008097">
    <property type="term" value="F:5S rRNA binding"/>
    <property type="evidence" value="ECO:0007669"/>
    <property type="project" value="TreeGrafter"/>
</dbReference>
<feature type="region of interest" description="Disordered" evidence="6">
    <location>
        <begin position="237"/>
        <end position="306"/>
    </location>
</feature>
<protein>
    <recommendedName>
        <fullName evidence="2 5">Ribosome biogenesis protein NOP53</fullName>
    </recommendedName>
</protein>
<comment type="similarity">
    <text evidence="1 5">Belongs to the NOP53 family.</text>
</comment>
<reference evidence="7" key="1">
    <citation type="submission" date="2021-01" db="EMBL/GenBank/DDBJ databases">
        <authorList>
            <person name="Corre E."/>
            <person name="Pelletier E."/>
            <person name="Niang G."/>
            <person name="Scheremetjew M."/>
            <person name="Finn R."/>
            <person name="Kale V."/>
            <person name="Holt S."/>
            <person name="Cochrane G."/>
            <person name="Meng A."/>
            <person name="Brown T."/>
            <person name="Cohen L."/>
        </authorList>
    </citation>
    <scope>NUCLEOTIDE SEQUENCE</scope>
    <source>
        <strain evidence="7">SAG 63-3</strain>
    </source>
</reference>
<sequence>MAPNNHSRKGKKAWRKNIDATEVEAFIEEETTKERRGPAADTLADDQLFFVDTSADKEEAKAVQEGKQRKRKLEAKPLRALEIIERAHKAKKVIDSLPIKPVNNLTSRRNSSSSSVSLKSLKKLSALSTRSDADLRDLWADVPVDPKFEIVNEIRPPKRPCRPVSSTNKVKAVEVDAAGCSYNPDFEQHQDALATVVAKEMNKILKAELYPVKAIPFMVPSDGKSVSELDQYLEDLGGDEEDENELEEEEEGVKGVEGEGSEAVGSGSNKNPKLPKKKTKKDRLRDERRRAEEAVGAQKRALKKQRKDVENIKELLKEVVEEEAAQKVRLERKQADVAEKEAYAPPKLGKHKFQPRTPTVLTSDELTGGCLRRLSASPMGMADRFKSLQHRGLLEPRVKVGKTKSVKIVYEKNARREKAEAGQAEIREMQQKTKELRKKIKKDQEKLTDSFY</sequence>
<keyword evidence="3 5" id="KW-0690">Ribosome biogenesis</keyword>
<dbReference type="PIRSF" id="PIRSF017302">
    <property type="entry name" value="Gltscr2"/>
    <property type="match status" value="1"/>
</dbReference>
<feature type="compositionally biased region" description="Basic and acidic residues" evidence="6">
    <location>
        <begin position="442"/>
        <end position="452"/>
    </location>
</feature>
<dbReference type="AlphaFoldDB" id="A0A7S0VWI6"/>
<feature type="compositionally biased region" description="Basic and acidic residues" evidence="6">
    <location>
        <begin position="414"/>
        <end position="434"/>
    </location>
</feature>
<feature type="compositionally biased region" description="Low complexity" evidence="6">
    <location>
        <begin position="261"/>
        <end position="272"/>
    </location>
</feature>
<name>A0A7S0VWI6_9CHLO</name>
<organism evidence="7">
    <name type="scientific">Polytomella parva</name>
    <dbReference type="NCBI Taxonomy" id="51329"/>
    <lineage>
        <taxon>Eukaryota</taxon>
        <taxon>Viridiplantae</taxon>
        <taxon>Chlorophyta</taxon>
        <taxon>core chlorophytes</taxon>
        <taxon>Chlorophyceae</taxon>
        <taxon>CS clade</taxon>
        <taxon>Chlamydomonadales</taxon>
        <taxon>Chlamydomonadaceae</taxon>
        <taxon>Polytomella</taxon>
    </lineage>
</organism>
<dbReference type="PANTHER" id="PTHR14211">
    <property type="entry name" value="GLIOMA SUPPRESSOR CANDIDATE REGION GENE 2"/>
    <property type="match status" value="1"/>
</dbReference>
<dbReference type="GO" id="GO:0005730">
    <property type="term" value="C:nucleolus"/>
    <property type="evidence" value="ECO:0007669"/>
    <property type="project" value="UniProtKB-SubCell"/>
</dbReference>
<evidence type="ECO:0000313" key="7">
    <source>
        <dbReference type="EMBL" id="CAD8792510.1"/>
    </source>
</evidence>
<gene>
    <name evidence="7" type="ORF">PPAR00522_LOCUS21871</name>
</gene>
<keyword evidence="4 5" id="KW-0539">Nucleus</keyword>
<accession>A0A7S0VWI6</accession>
<comment type="function">
    <text evidence="5">May play a role in ribosome biogenesis.</text>
</comment>
<feature type="compositionally biased region" description="Basic residues" evidence="6">
    <location>
        <begin position="273"/>
        <end position="282"/>
    </location>
</feature>
<dbReference type="InterPro" id="IPR011687">
    <property type="entry name" value="Nop53/GLTSCR2"/>
</dbReference>
<feature type="compositionally biased region" description="Acidic residues" evidence="6">
    <location>
        <begin position="237"/>
        <end position="251"/>
    </location>
</feature>
<proteinExistence type="inferred from homology"/>
<evidence type="ECO:0000256" key="5">
    <source>
        <dbReference type="PIRNR" id="PIRNR017302"/>
    </source>
</evidence>
<evidence type="ECO:0000256" key="2">
    <source>
        <dbReference type="ARBA" id="ARBA00018339"/>
    </source>
</evidence>
<evidence type="ECO:0000256" key="6">
    <source>
        <dbReference type="SAM" id="MobiDB-lite"/>
    </source>
</evidence>
<dbReference type="GO" id="GO:0006364">
    <property type="term" value="P:rRNA processing"/>
    <property type="evidence" value="ECO:0007669"/>
    <property type="project" value="TreeGrafter"/>
</dbReference>
<evidence type="ECO:0000256" key="3">
    <source>
        <dbReference type="ARBA" id="ARBA00022517"/>
    </source>
</evidence>
<evidence type="ECO:0000256" key="4">
    <source>
        <dbReference type="ARBA" id="ARBA00023242"/>
    </source>
</evidence>
<feature type="region of interest" description="Disordered" evidence="6">
    <location>
        <begin position="341"/>
        <end position="361"/>
    </location>
</feature>
<feature type="compositionally biased region" description="Basic and acidic residues" evidence="6">
    <location>
        <begin position="283"/>
        <end position="293"/>
    </location>
</feature>
<dbReference type="EMBL" id="HBFM01033496">
    <property type="protein sequence ID" value="CAD8792510.1"/>
    <property type="molecule type" value="Transcribed_RNA"/>
</dbReference>
<dbReference type="GO" id="GO:0000027">
    <property type="term" value="P:ribosomal large subunit assembly"/>
    <property type="evidence" value="ECO:0007669"/>
    <property type="project" value="UniProtKB-UniRule"/>
</dbReference>
<dbReference type="Pfam" id="PF07767">
    <property type="entry name" value="Nop53"/>
    <property type="match status" value="1"/>
</dbReference>
<evidence type="ECO:0000256" key="1">
    <source>
        <dbReference type="ARBA" id="ARBA00008838"/>
    </source>
</evidence>